<keyword evidence="3" id="KW-1185">Reference proteome</keyword>
<proteinExistence type="predicted"/>
<dbReference type="EMBL" id="JAHWYN010000007">
    <property type="protein sequence ID" value="MBW4360893.1"/>
    <property type="molecule type" value="Genomic_DNA"/>
</dbReference>
<evidence type="ECO:0000256" key="1">
    <source>
        <dbReference type="SAM" id="SignalP"/>
    </source>
</evidence>
<accession>A0ABS6XW37</accession>
<dbReference type="NCBIfam" id="TIGR04549">
    <property type="entry name" value="LP_HExxH_w_tonB"/>
    <property type="match status" value="1"/>
</dbReference>
<evidence type="ECO:0000313" key="3">
    <source>
        <dbReference type="Proteomes" id="UP000812031"/>
    </source>
</evidence>
<feature type="signal peptide" evidence="1">
    <location>
        <begin position="1"/>
        <end position="23"/>
    </location>
</feature>
<protein>
    <submittedName>
        <fullName evidence="2">Zinc-binding metallopeptidase</fullName>
    </submittedName>
</protein>
<name>A0ABS6XW37_9FLAO</name>
<dbReference type="InterPro" id="IPR030890">
    <property type="entry name" value="LP_HExxH_w_TonB"/>
</dbReference>
<keyword evidence="1" id="KW-0732">Signal</keyword>
<dbReference type="PROSITE" id="PS51257">
    <property type="entry name" value="PROKAR_LIPOPROTEIN"/>
    <property type="match status" value="1"/>
</dbReference>
<comment type="caution">
    <text evidence="2">The sequence shown here is derived from an EMBL/GenBank/DDBJ whole genome shotgun (WGS) entry which is preliminary data.</text>
</comment>
<dbReference type="Pfam" id="PF15890">
    <property type="entry name" value="Peptidase_Mx1"/>
    <property type="match status" value="1"/>
</dbReference>
<dbReference type="RefSeq" id="WP_219317374.1">
    <property type="nucleotide sequence ID" value="NZ_JAHWYN010000007.1"/>
</dbReference>
<evidence type="ECO:0000313" key="2">
    <source>
        <dbReference type="EMBL" id="MBW4360893.1"/>
    </source>
</evidence>
<gene>
    <name evidence="2" type="ORF">KZH69_10395</name>
</gene>
<organism evidence="2 3">
    <name type="scientific">Flavobacterium taihuense</name>
    <dbReference type="NCBI Taxonomy" id="2857508"/>
    <lineage>
        <taxon>Bacteria</taxon>
        <taxon>Pseudomonadati</taxon>
        <taxon>Bacteroidota</taxon>
        <taxon>Flavobacteriia</taxon>
        <taxon>Flavobacteriales</taxon>
        <taxon>Flavobacteriaceae</taxon>
        <taxon>Flavobacterium</taxon>
    </lineage>
</organism>
<dbReference type="Proteomes" id="UP000812031">
    <property type="component" value="Unassembled WGS sequence"/>
</dbReference>
<sequence>MKFIQLYKKALLISTLVLLSACSSEESLTASILDTTKPQQSELDVWIGQIYLTPYNIEVLYKWNQNLVDGNRYLYPPTQTKIKPALEIVQRIWLNTYTTIGGSKFVKLIAPRQLVLVGGVNLNSTGTKTLGEAEGGQRITLFETDYVDKTDRESVKQFIHTIQHEYIHILNQHKPFDEKSFAKITPTGYTANWYETKDAEANEEGFITAYAKSNIIEDFAEMASMMLVNSKDEYEAIIAGITNPKAQSDIRAKEALVVKYFKEAFNIDFYKLRAEAEKNTADVIAGN</sequence>
<reference evidence="2 3" key="1">
    <citation type="submission" date="2021-07" db="EMBL/GenBank/DDBJ databases">
        <title>Flavobacterium sp. nov. isolated from sediment on the Taihu Lake.</title>
        <authorList>
            <person name="Qu J.-H."/>
        </authorList>
    </citation>
    <scope>NUCLEOTIDE SEQUENCE [LARGE SCALE GENOMIC DNA]</scope>
    <source>
        <strain evidence="2 3">NAS39</strain>
    </source>
</reference>
<feature type="chain" id="PRO_5045762601" evidence="1">
    <location>
        <begin position="24"/>
        <end position="287"/>
    </location>
</feature>